<dbReference type="Proteomes" id="UP000734854">
    <property type="component" value="Unassembled WGS sequence"/>
</dbReference>
<name>A0A8J5KP49_ZINOF</name>
<reference evidence="2 3" key="1">
    <citation type="submission" date="2020-08" db="EMBL/GenBank/DDBJ databases">
        <title>Plant Genome Project.</title>
        <authorList>
            <person name="Zhang R.-G."/>
        </authorList>
    </citation>
    <scope>NUCLEOTIDE SEQUENCE [LARGE SCALE GENOMIC DNA]</scope>
    <source>
        <tissue evidence="2">Rhizome</tissue>
    </source>
</reference>
<proteinExistence type="predicted"/>
<dbReference type="EMBL" id="JACMSC010000012">
    <property type="protein sequence ID" value="KAG6495068.1"/>
    <property type="molecule type" value="Genomic_DNA"/>
</dbReference>
<gene>
    <name evidence="2" type="ORF">ZIOFF_042859</name>
</gene>
<sequence length="70" mass="7887">MALPAVVRAQLLLIFFYGKTRKLQLLILVEPQQSESCSSDYHLLTLVCHLLILSLAVIFLWSNATNSITK</sequence>
<keyword evidence="1" id="KW-0472">Membrane</keyword>
<evidence type="ECO:0000313" key="3">
    <source>
        <dbReference type="Proteomes" id="UP000734854"/>
    </source>
</evidence>
<dbReference type="AlphaFoldDB" id="A0A8J5KP49"/>
<keyword evidence="1" id="KW-0812">Transmembrane</keyword>
<keyword evidence="1" id="KW-1133">Transmembrane helix</keyword>
<protein>
    <submittedName>
        <fullName evidence="2">Uncharacterized protein</fullName>
    </submittedName>
</protein>
<evidence type="ECO:0000256" key="1">
    <source>
        <dbReference type="SAM" id="Phobius"/>
    </source>
</evidence>
<comment type="caution">
    <text evidence="2">The sequence shown here is derived from an EMBL/GenBank/DDBJ whole genome shotgun (WGS) entry which is preliminary data.</text>
</comment>
<evidence type="ECO:0000313" key="2">
    <source>
        <dbReference type="EMBL" id="KAG6495068.1"/>
    </source>
</evidence>
<accession>A0A8J5KP49</accession>
<organism evidence="2 3">
    <name type="scientific">Zingiber officinale</name>
    <name type="common">Ginger</name>
    <name type="synonym">Amomum zingiber</name>
    <dbReference type="NCBI Taxonomy" id="94328"/>
    <lineage>
        <taxon>Eukaryota</taxon>
        <taxon>Viridiplantae</taxon>
        <taxon>Streptophyta</taxon>
        <taxon>Embryophyta</taxon>
        <taxon>Tracheophyta</taxon>
        <taxon>Spermatophyta</taxon>
        <taxon>Magnoliopsida</taxon>
        <taxon>Liliopsida</taxon>
        <taxon>Zingiberales</taxon>
        <taxon>Zingiberaceae</taxon>
        <taxon>Zingiber</taxon>
    </lineage>
</organism>
<feature type="transmembrane region" description="Helical" evidence="1">
    <location>
        <begin position="41"/>
        <end position="61"/>
    </location>
</feature>
<keyword evidence="3" id="KW-1185">Reference proteome</keyword>